<comment type="subcellular location">
    <subcellularLocation>
        <location evidence="1">Membrane</location>
        <topology evidence="1">Multi-pass membrane protein</topology>
    </subcellularLocation>
</comment>
<comment type="similarity">
    <text evidence="5">Belongs to the SAT4 family.</text>
</comment>
<evidence type="ECO:0000256" key="1">
    <source>
        <dbReference type="ARBA" id="ARBA00004141"/>
    </source>
</evidence>
<reference evidence="9 10" key="1">
    <citation type="submission" date="2024-02" db="EMBL/GenBank/DDBJ databases">
        <title>De novo assembly and annotation of 12 fungi associated with fruit tree decline syndrome in Ontario, Canada.</title>
        <authorList>
            <person name="Sulman M."/>
            <person name="Ellouze W."/>
            <person name="Ilyukhin E."/>
        </authorList>
    </citation>
    <scope>NUCLEOTIDE SEQUENCE [LARGE SCALE GENOMIC DNA]</scope>
    <source>
        <strain evidence="9 10">M1-105</strain>
    </source>
</reference>
<accession>A0ABR3TFP2</accession>
<name>A0ABR3TFP2_9PEZI</name>
<feature type="transmembrane region" description="Helical" evidence="7">
    <location>
        <begin position="102"/>
        <end position="125"/>
    </location>
</feature>
<keyword evidence="2 7" id="KW-0812">Transmembrane</keyword>
<keyword evidence="3 7" id="KW-1133">Transmembrane helix</keyword>
<feature type="transmembrane region" description="Helical" evidence="7">
    <location>
        <begin position="71"/>
        <end position="90"/>
    </location>
</feature>
<feature type="compositionally biased region" description="Polar residues" evidence="6">
    <location>
        <begin position="256"/>
        <end position="268"/>
    </location>
</feature>
<dbReference type="Pfam" id="PF20684">
    <property type="entry name" value="Fung_rhodopsin"/>
    <property type="match status" value="1"/>
</dbReference>
<feature type="transmembrane region" description="Helical" evidence="7">
    <location>
        <begin position="20"/>
        <end position="40"/>
    </location>
</feature>
<feature type="transmembrane region" description="Helical" evidence="7">
    <location>
        <begin position="180"/>
        <end position="198"/>
    </location>
</feature>
<evidence type="ECO:0000313" key="10">
    <source>
        <dbReference type="Proteomes" id="UP001521116"/>
    </source>
</evidence>
<gene>
    <name evidence="9" type="ORF">SLS56_000133</name>
</gene>
<feature type="domain" description="Rhodopsin" evidence="8">
    <location>
        <begin position="62"/>
        <end position="242"/>
    </location>
</feature>
<feature type="transmembrane region" description="Helical" evidence="7">
    <location>
        <begin position="145"/>
        <end position="168"/>
    </location>
</feature>
<evidence type="ECO:0000256" key="3">
    <source>
        <dbReference type="ARBA" id="ARBA00022989"/>
    </source>
</evidence>
<dbReference type="Proteomes" id="UP001521116">
    <property type="component" value="Unassembled WGS sequence"/>
</dbReference>
<evidence type="ECO:0000313" key="9">
    <source>
        <dbReference type="EMBL" id="KAL1638325.1"/>
    </source>
</evidence>
<dbReference type="PANTHER" id="PTHR33048">
    <property type="entry name" value="PTH11-LIKE INTEGRAL MEMBRANE PROTEIN (AFU_ORTHOLOGUE AFUA_5G11245)"/>
    <property type="match status" value="1"/>
</dbReference>
<evidence type="ECO:0000256" key="5">
    <source>
        <dbReference type="ARBA" id="ARBA00038359"/>
    </source>
</evidence>
<evidence type="ECO:0000256" key="4">
    <source>
        <dbReference type="ARBA" id="ARBA00023136"/>
    </source>
</evidence>
<evidence type="ECO:0000259" key="8">
    <source>
        <dbReference type="Pfam" id="PF20684"/>
    </source>
</evidence>
<organism evidence="9 10">
    <name type="scientific">Neofusicoccum ribis</name>
    <dbReference type="NCBI Taxonomy" id="45134"/>
    <lineage>
        <taxon>Eukaryota</taxon>
        <taxon>Fungi</taxon>
        <taxon>Dikarya</taxon>
        <taxon>Ascomycota</taxon>
        <taxon>Pezizomycotina</taxon>
        <taxon>Dothideomycetes</taxon>
        <taxon>Dothideomycetes incertae sedis</taxon>
        <taxon>Botryosphaeriales</taxon>
        <taxon>Botryosphaeriaceae</taxon>
        <taxon>Neofusicoccum</taxon>
    </lineage>
</organism>
<dbReference type="InterPro" id="IPR049326">
    <property type="entry name" value="Rhodopsin_dom_fungi"/>
</dbReference>
<proteinExistence type="inferred from homology"/>
<evidence type="ECO:0000256" key="7">
    <source>
        <dbReference type="SAM" id="Phobius"/>
    </source>
</evidence>
<feature type="region of interest" description="Disordered" evidence="6">
    <location>
        <begin position="256"/>
        <end position="298"/>
    </location>
</feature>
<comment type="caution">
    <text evidence="9">The sequence shown here is derived from an EMBL/GenBank/DDBJ whole genome shotgun (WGS) entry which is preliminary data.</text>
</comment>
<feature type="transmembrane region" description="Helical" evidence="7">
    <location>
        <begin position="218"/>
        <end position="237"/>
    </location>
</feature>
<evidence type="ECO:0000256" key="2">
    <source>
        <dbReference type="ARBA" id="ARBA00022692"/>
    </source>
</evidence>
<keyword evidence="4 7" id="KW-0472">Membrane</keyword>
<dbReference type="PANTHER" id="PTHR33048:SF160">
    <property type="entry name" value="SAT4 FAMILY MEMBRANE PROTEIN"/>
    <property type="match status" value="1"/>
</dbReference>
<protein>
    <recommendedName>
        <fullName evidence="8">Rhodopsin domain-containing protein</fullName>
    </recommendedName>
</protein>
<dbReference type="EMBL" id="JAJVDC020000001">
    <property type="protein sequence ID" value="KAL1638325.1"/>
    <property type="molecule type" value="Genomic_DNA"/>
</dbReference>
<dbReference type="InterPro" id="IPR052337">
    <property type="entry name" value="SAT4-like"/>
</dbReference>
<evidence type="ECO:0000256" key="6">
    <source>
        <dbReference type="SAM" id="MobiDB-lite"/>
    </source>
</evidence>
<keyword evidence="10" id="KW-1185">Reference proteome</keyword>
<sequence length="341" mass="38051">MRPYANISKTTCGVEKEDRTALPIYPAAVLLVCTTVIVWMRMWARKISAGFWWDDWVIFATWIYYFDESLYLVISAGYKIGILLFLLRIFPAKGFRTITYGVIGFNVAWGIASVFMTIFQCIPLRKAWDWEHIVPGRCNNIHVQAWAAAAMGIFLDLVILILPIPELLKLQLNTKKKLGLLAMFSVGIFITIASIIRLQTLVHFSSSHDPTWDNIPATYWTAIEMNVGVSCACMPALRPLLKGAFPKLGTLFSSSKGATGNTSNSSGTIERIKQRQGALRMEEGSAGHSYRSDGTIDTKSDTTVVELSHMDARTGAHSDMHDVSWDADSSRGIVDRKDNVF</sequence>
<feature type="compositionally biased region" description="Basic and acidic residues" evidence="6">
    <location>
        <begin position="280"/>
        <end position="298"/>
    </location>
</feature>